<feature type="transmembrane region" description="Helical" evidence="1">
    <location>
        <begin position="87"/>
        <end position="106"/>
    </location>
</feature>
<feature type="transmembrane region" description="Helical" evidence="1">
    <location>
        <begin position="12"/>
        <end position="29"/>
    </location>
</feature>
<evidence type="ECO:0000313" key="2">
    <source>
        <dbReference type="EMBL" id="TGO05482.1"/>
    </source>
</evidence>
<gene>
    <name evidence="2" type="ORF">SERN_1486</name>
</gene>
<dbReference type="OrthoDB" id="4829312at2"/>
<keyword evidence="1" id="KW-0812">Transmembrane</keyword>
<name>A0A4Z1E3Y4_9MICO</name>
<organism evidence="2 3">
    <name type="scientific">Serinibacter arcticus</name>
    <dbReference type="NCBI Taxonomy" id="1655435"/>
    <lineage>
        <taxon>Bacteria</taxon>
        <taxon>Bacillati</taxon>
        <taxon>Actinomycetota</taxon>
        <taxon>Actinomycetes</taxon>
        <taxon>Micrococcales</taxon>
        <taxon>Beutenbergiaceae</taxon>
        <taxon>Serinibacter</taxon>
    </lineage>
</organism>
<keyword evidence="1" id="KW-1133">Transmembrane helix</keyword>
<dbReference type="EMBL" id="RHPJ01000002">
    <property type="protein sequence ID" value="TGO05482.1"/>
    <property type="molecule type" value="Genomic_DNA"/>
</dbReference>
<keyword evidence="3" id="KW-1185">Reference proteome</keyword>
<keyword evidence="1" id="KW-0472">Membrane</keyword>
<dbReference type="AlphaFoldDB" id="A0A4Z1E3Y4"/>
<comment type="caution">
    <text evidence="2">The sequence shown here is derived from an EMBL/GenBank/DDBJ whole genome shotgun (WGS) entry which is preliminary data.</text>
</comment>
<sequence>MALDRLTLDRPTLVTAAIAGGSLLLGFTAAQVTGLRWAGAAAVVVAGAVWCVLRERRRTAWWRIVLVLLVGAVCFVAAHVLTDPLGPWLAVVIVSLLLAGTTTALVRPARGRTSAGVERR</sequence>
<feature type="transmembrane region" description="Helical" evidence="1">
    <location>
        <begin position="60"/>
        <end position="81"/>
    </location>
</feature>
<feature type="transmembrane region" description="Helical" evidence="1">
    <location>
        <begin position="35"/>
        <end position="53"/>
    </location>
</feature>
<proteinExistence type="predicted"/>
<reference evidence="2 3" key="1">
    <citation type="submission" date="2018-11" db="EMBL/GenBank/DDBJ databases">
        <title>Complete genome sequencing of the Actinobacteria Serinibacter sp. K3-2.</title>
        <authorList>
            <person name="Rakitin A.L."/>
            <person name="Beletsky A.V."/>
            <person name="Mardanov A.V."/>
            <person name="Ravin N.V."/>
            <person name="Gromova A.S."/>
            <person name="Filippova S.N."/>
            <person name="Gal'Chenko V.F."/>
        </authorList>
    </citation>
    <scope>NUCLEOTIDE SEQUENCE [LARGE SCALE GENOMIC DNA]</scope>
    <source>
        <strain evidence="2 3">K3-2</strain>
    </source>
</reference>
<evidence type="ECO:0000256" key="1">
    <source>
        <dbReference type="SAM" id="Phobius"/>
    </source>
</evidence>
<evidence type="ECO:0000313" key="3">
    <source>
        <dbReference type="Proteomes" id="UP000297318"/>
    </source>
</evidence>
<dbReference type="Proteomes" id="UP000297318">
    <property type="component" value="Unassembled WGS sequence"/>
</dbReference>
<dbReference type="RefSeq" id="WP_135849480.1">
    <property type="nucleotide sequence ID" value="NZ_RHPJ01000002.1"/>
</dbReference>
<accession>A0A4Z1E3Y4</accession>
<protein>
    <submittedName>
        <fullName evidence="2">Uncharacterized protein</fullName>
    </submittedName>
</protein>